<dbReference type="GO" id="GO:0004408">
    <property type="term" value="F:holocytochrome-c synthase activity"/>
    <property type="evidence" value="ECO:0007669"/>
    <property type="project" value="UniProtKB-EC"/>
</dbReference>
<comment type="catalytic activity">
    <reaction evidence="10">
        <text>holo-[cytochrome c] = apo-[cytochrome c] + heme b</text>
        <dbReference type="Rhea" id="RHEA:22648"/>
        <dbReference type="Rhea" id="RHEA-COMP:10725"/>
        <dbReference type="Rhea" id="RHEA-COMP:10726"/>
        <dbReference type="ChEBI" id="CHEBI:29950"/>
        <dbReference type="ChEBI" id="CHEBI:60344"/>
        <dbReference type="ChEBI" id="CHEBI:83739"/>
        <dbReference type="EC" id="4.4.1.17"/>
    </reaction>
</comment>
<dbReference type="EMBL" id="HBGI01001155">
    <property type="protein sequence ID" value="CAD9239014.1"/>
    <property type="molecule type" value="Transcribed_RNA"/>
</dbReference>
<name>A0A7S1TL80_9RHOD</name>
<dbReference type="Pfam" id="PF01265">
    <property type="entry name" value="Cyto_heme_lyase"/>
    <property type="match status" value="1"/>
</dbReference>
<evidence type="ECO:0000256" key="1">
    <source>
        <dbReference type="ARBA" id="ARBA00004273"/>
    </source>
</evidence>
<evidence type="ECO:0000256" key="10">
    <source>
        <dbReference type="RuleBase" id="RU363130"/>
    </source>
</evidence>
<dbReference type="GO" id="GO:0046872">
    <property type="term" value="F:metal ion binding"/>
    <property type="evidence" value="ECO:0007669"/>
    <property type="project" value="UniProtKB-KW"/>
</dbReference>
<evidence type="ECO:0000256" key="9">
    <source>
        <dbReference type="ARBA" id="ARBA00023239"/>
    </source>
</evidence>
<organism evidence="12">
    <name type="scientific">Erythrolobus australicus</name>
    <dbReference type="NCBI Taxonomy" id="1077150"/>
    <lineage>
        <taxon>Eukaryota</taxon>
        <taxon>Rhodophyta</taxon>
        <taxon>Bangiophyceae</taxon>
        <taxon>Porphyridiales</taxon>
        <taxon>Porphyridiaceae</taxon>
        <taxon>Erythrolobus</taxon>
    </lineage>
</organism>
<dbReference type="GO" id="GO:0005743">
    <property type="term" value="C:mitochondrial inner membrane"/>
    <property type="evidence" value="ECO:0007669"/>
    <property type="project" value="UniProtKB-SubCell"/>
</dbReference>
<sequence>MGAASSNLRSASDGAAASPANASSGVSETATANGAAADERQTTEAVPASRCPVPLDKRHKIFDVYSRPVAKQPSASEASAPSRDPDALNPSNMMPAVANNLPSPKQAKPLSVERQISSIPKDLPAAAQDGAALEEEAEKWVYPSPQMFYNALARKGKADGVAEEDMDTVVMIHNNMNERTWREILDQWESRFHGCECAHPALRRFRGRPDELSPMARFRTLVMRQDAPFDRHDWIVDRCGTEARYIIDYYYTEPAPGAPHADPICIDVRPALDSPQAVWDRLRHRGWAIRDAVWGAPSARPDQNAASRDAASATASTYVQAETLEGGTAPTAMRQDVVLDEKEFKFLSTLDGVKLKSISEQVHSKCSQSFELVQRACAAPESAQCEQAQLGLSYCMASVVCPDAANAFMSAMQRGEGEEAAAFSQMTACVDRFHVVAARVARQEAGIYPLGPEQLPVPPQMRNAQ</sequence>
<dbReference type="InterPro" id="IPR000511">
    <property type="entry name" value="Holocyt_c/c1_synthase"/>
</dbReference>
<evidence type="ECO:0000256" key="8">
    <source>
        <dbReference type="ARBA" id="ARBA00023136"/>
    </source>
</evidence>
<reference evidence="12" key="1">
    <citation type="submission" date="2021-01" db="EMBL/GenBank/DDBJ databases">
        <authorList>
            <person name="Corre E."/>
            <person name="Pelletier E."/>
            <person name="Niang G."/>
            <person name="Scheremetjew M."/>
            <person name="Finn R."/>
            <person name="Kale V."/>
            <person name="Holt S."/>
            <person name="Cochrane G."/>
            <person name="Meng A."/>
            <person name="Brown T."/>
            <person name="Cohen L."/>
        </authorList>
    </citation>
    <scope>NUCLEOTIDE SEQUENCE</scope>
    <source>
        <strain evidence="12">CCMP3124</strain>
    </source>
</reference>
<comment type="similarity">
    <text evidence="2 10">Belongs to the cytochrome c-type heme lyase family.</text>
</comment>
<dbReference type="PANTHER" id="PTHR12743:SF8">
    <property type="entry name" value="PROTEIN HRI1"/>
    <property type="match status" value="1"/>
</dbReference>
<dbReference type="EC" id="4.4.1.17" evidence="10"/>
<keyword evidence="6 10" id="KW-0408">Iron</keyword>
<keyword evidence="3 10" id="KW-0349">Heme</keyword>
<evidence type="ECO:0000313" key="12">
    <source>
        <dbReference type="EMBL" id="CAD9239014.1"/>
    </source>
</evidence>
<comment type="subcellular location">
    <subcellularLocation>
        <location evidence="1 10">Mitochondrion inner membrane</location>
    </subcellularLocation>
</comment>
<keyword evidence="9 10" id="KW-0456">Lyase</keyword>
<proteinExistence type="inferred from homology"/>
<evidence type="ECO:0000256" key="3">
    <source>
        <dbReference type="ARBA" id="ARBA00022617"/>
    </source>
</evidence>
<feature type="region of interest" description="Disordered" evidence="11">
    <location>
        <begin position="1"/>
        <end position="112"/>
    </location>
</feature>
<accession>A0A7S1TL80</accession>
<keyword evidence="4 10" id="KW-0479">Metal-binding</keyword>
<evidence type="ECO:0000256" key="5">
    <source>
        <dbReference type="ARBA" id="ARBA00022792"/>
    </source>
</evidence>
<evidence type="ECO:0000256" key="4">
    <source>
        <dbReference type="ARBA" id="ARBA00022723"/>
    </source>
</evidence>
<keyword evidence="5 10" id="KW-0999">Mitochondrion inner membrane</keyword>
<dbReference type="PANTHER" id="PTHR12743">
    <property type="entry name" value="CYTOCHROME C1 HEME LYASE"/>
    <property type="match status" value="1"/>
</dbReference>
<dbReference type="AlphaFoldDB" id="A0A7S1TL80"/>
<keyword evidence="8 10" id="KW-0472">Membrane</keyword>
<evidence type="ECO:0000256" key="7">
    <source>
        <dbReference type="ARBA" id="ARBA00023128"/>
    </source>
</evidence>
<comment type="function">
    <text evidence="10">Lyase that catalyzes the covalent linking of the heme group to the cytochrome C apoprotein to produce the mature functional cytochrome.</text>
</comment>
<evidence type="ECO:0000256" key="6">
    <source>
        <dbReference type="ARBA" id="ARBA00023004"/>
    </source>
</evidence>
<keyword evidence="7 10" id="KW-0496">Mitochondrion</keyword>
<dbReference type="PROSITE" id="PS00822">
    <property type="entry name" value="CYTO_HEME_LYASE_2"/>
    <property type="match status" value="1"/>
</dbReference>
<evidence type="ECO:0000256" key="11">
    <source>
        <dbReference type="SAM" id="MobiDB-lite"/>
    </source>
</evidence>
<feature type="compositionally biased region" description="Low complexity" evidence="11">
    <location>
        <begin position="10"/>
        <end position="27"/>
    </location>
</feature>
<gene>
    <name evidence="12" type="ORF">EAUS1353_LOCUS744</name>
</gene>
<evidence type="ECO:0000256" key="2">
    <source>
        <dbReference type="ARBA" id="ARBA00007255"/>
    </source>
</evidence>
<protein>
    <recommendedName>
        <fullName evidence="10">Holocytochrome c-type synthase</fullName>
        <ecNumber evidence="10">4.4.1.17</ecNumber>
    </recommendedName>
</protein>